<proteinExistence type="predicted"/>
<accession>A0A8S0X7C8</accession>
<organism evidence="1">
    <name type="scientific">Acididesulfobacillus acetoxydans</name>
    <dbReference type="NCBI Taxonomy" id="1561005"/>
    <lineage>
        <taxon>Bacteria</taxon>
        <taxon>Bacillati</taxon>
        <taxon>Bacillota</taxon>
        <taxon>Clostridia</taxon>
        <taxon>Eubacteriales</taxon>
        <taxon>Peptococcaceae</taxon>
        <taxon>Acididesulfobacillus</taxon>
    </lineage>
</organism>
<sequence length="60" mass="6769">MQFCLTLKAYFNRPDITSRIVVPLKAVDTFDSDLHHGDLTHTMALYFMALNGIEVVEGIV</sequence>
<gene>
    <name evidence="1" type="ORF">DEACI_4033</name>
</gene>
<protein>
    <submittedName>
        <fullName evidence="1">Uncharacterized protein</fullName>
    </submittedName>
</protein>
<dbReference type="AlphaFoldDB" id="A0A8S0X7C8"/>
<name>A0A8S0X7C8_9FIRM</name>
<evidence type="ECO:0000313" key="1">
    <source>
        <dbReference type="EMBL" id="CAA7603210.1"/>
    </source>
</evidence>
<dbReference type="KEGG" id="aacx:DEACI_4033"/>
<dbReference type="EMBL" id="LR746496">
    <property type="protein sequence ID" value="CAA7603210.1"/>
    <property type="molecule type" value="Genomic_DNA"/>
</dbReference>
<dbReference type="RefSeq" id="WP_240986463.1">
    <property type="nucleotide sequence ID" value="NZ_LR746496.1"/>
</dbReference>
<reference evidence="1" key="1">
    <citation type="submission" date="2020-01" db="EMBL/GenBank/DDBJ databases">
        <authorList>
            <person name="Hornung B."/>
        </authorList>
    </citation>
    <scope>NUCLEOTIDE SEQUENCE</scope>
    <source>
        <strain evidence="1">PacBioINE</strain>
    </source>
</reference>
<dbReference type="Proteomes" id="UP000836597">
    <property type="component" value="Chromosome"/>
</dbReference>